<dbReference type="InterPro" id="IPR002744">
    <property type="entry name" value="MIP18-like"/>
</dbReference>
<reference evidence="2 3" key="1">
    <citation type="submission" date="2018-11" db="EMBL/GenBank/DDBJ databases">
        <title>Sequencing the genomes of 1000 actinobacteria strains.</title>
        <authorList>
            <person name="Klenk H.-P."/>
        </authorList>
    </citation>
    <scope>NUCLEOTIDE SEQUENCE [LARGE SCALE GENOMIC DNA]</scope>
    <source>
        <strain evidence="2 3">DSM 11294</strain>
    </source>
</reference>
<dbReference type="Gene3D" id="3.30.300.130">
    <property type="entry name" value="Fe-S cluster assembly (FSCA)"/>
    <property type="match status" value="1"/>
</dbReference>
<sequence length="113" mass="12230">MSETQSPHSPSPTTAADVEEAMRDVIDPELGINVVDLGLVYGVTVDQNNEAVIDMTLTSAACPLTDVIEDQTNQALEGLVASARINWVWMPPWGPEKITPIGREQLRAIGFNV</sequence>
<dbReference type="OrthoDB" id="9805360at2"/>
<gene>
    <name evidence="2" type="ORF">EDD31_2652</name>
</gene>
<dbReference type="InterPro" id="IPR034904">
    <property type="entry name" value="FSCA_dom_sf"/>
</dbReference>
<comment type="caution">
    <text evidence="2">The sequence shown here is derived from an EMBL/GenBank/DDBJ whole genome shotgun (WGS) entry which is preliminary data.</text>
</comment>
<evidence type="ECO:0000259" key="1">
    <source>
        <dbReference type="Pfam" id="PF01883"/>
    </source>
</evidence>
<evidence type="ECO:0000313" key="3">
    <source>
        <dbReference type="Proteomes" id="UP000280668"/>
    </source>
</evidence>
<dbReference type="Proteomes" id="UP000280668">
    <property type="component" value="Unassembled WGS sequence"/>
</dbReference>
<dbReference type="PANTHER" id="PTHR42831">
    <property type="entry name" value="FE-S PROTEIN MATURATION AUXILIARY FACTOR YITW"/>
    <property type="match status" value="1"/>
</dbReference>
<organism evidence="2 3">
    <name type="scientific">Bogoriella caseilytica</name>
    <dbReference type="NCBI Taxonomy" id="56055"/>
    <lineage>
        <taxon>Bacteria</taxon>
        <taxon>Bacillati</taxon>
        <taxon>Actinomycetota</taxon>
        <taxon>Actinomycetes</taxon>
        <taxon>Micrococcales</taxon>
        <taxon>Bogoriellaceae</taxon>
        <taxon>Bogoriella</taxon>
    </lineage>
</organism>
<dbReference type="EMBL" id="RKHK01000001">
    <property type="protein sequence ID" value="ROR74248.1"/>
    <property type="molecule type" value="Genomic_DNA"/>
</dbReference>
<feature type="domain" description="MIP18 family-like" evidence="1">
    <location>
        <begin position="16"/>
        <end position="85"/>
    </location>
</feature>
<protein>
    <submittedName>
        <fullName evidence="2">Metal-sulfur cluster biosynthetic enzyme</fullName>
    </submittedName>
</protein>
<proteinExistence type="predicted"/>
<accession>A0A3N2BGA6</accession>
<keyword evidence="3" id="KW-1185">Reference proteome</keyword>
<dbReference type="InterPro" id="IPR052339">
    <property type="entry name" value="Fe-S_Maturation_MIP18"/>
</dbReference>
<dbReference type="SUPFAM" id="SSF117916">
    <property type="entry name" value="Fe-S cluster assembly (FSCA) domain-like"/>
    <property type="match status" value="1"/>
</dbReference>
<dbReference type="PANTHER" id="PTHR42831:SF1">
    <property type="entry name" value="FE-S PROTEIN MATURATION AUXILIARY FACTOR YITW"/>
    <property type="match status" value="1"/>
</dbReference>
<name>A0A3N2BGA6_9MICO</name>
<dbReference type="RefSeq" id="WP_123304562.1">
    <property type="nucleotide sequence ID" value="NZ_RKHK01000001.1"/>
</dbReference>
<evidence type="ECO:0000313" key="2">
    <source>
        <dbReference type="EMBL" id="ROR74248.1"/>
    </source>
</evidence>
<dbReference type="AlphaFoldDB" id="A0A3N2BGA6"/>
<dbReference type="Pfam" id="PF01883">
    <property type="entry name" value="FeS_assembly_P"/>
    <property type="match status" value="1"/>
</dbReference>